<dbReference type="AlphaFoldDB" id="A0A1M5F441"/>
<dbReference type="Gene3D" id="3.40.50.1110">
    <property type="entry name" value="SGNH hydrolase"/>
    <property type="match status" value="1"/>
</dbReference>
<sequence length="238" mass="25591">MTPLRLAITLSLIAALAGGILLWSGSSSDHPAIVTADPFADPPRSPRIVALGTSLTANYDWPVALGEALSACLDAPTALDVVAGPGQASDWGLDQVQRVIAQRPDVVLIEFTVNDADLRRGLSPRDSRSRHIAIVAALHADLPQTRILLIGTNPTFGLRGLLRWRMGAYLENYATLARSDPRVGFVDLAPQWRDMMQTQDRSAVMADGVHPVAKAARQVMVPPLARTLAALWDRPCPA</sequence>
<dbReference type="GO" id="GO:0004622">
    <property type="term" value="F:phosphatidylcholine lysophospholipase activity"/>
    <property type="evidence" value="ECO:0007669"/>
    <property type="project" value="TreeGrafter"/>
</dbReference>
<dbReference type="InterPro" id="IPR013830">
    <property type="entry name" value="SGNH_hydro"/>
</dbReference>
<dbReference type="Pfam" id="PF13472">
    <property type="entry name" value="Lipase_GDSL_2"/>
    <property type="match status" value="1"/>
</dbReference>
<dbReference type="PANTHER" id="PTHR30383:SF5">
    <property type="entry name" value="SGNH HYDROLASE-TYPE ESTERASE DOMAIN-CONTAINING PROTEIN"/>
    <property type="match status" value="1"/>
</dbReference>
<dbReference type="PANTHER" id="PTHR30383">
    <property type="entry name" value="THIOESTERASE 1/PROTEASE 1/LYSOPHOSPHOLIPASE L1"/>
    <property type="match status" value="1"/>
</dbReference>
<reference evidence="3" key="1">
    <citation type="submission" date="2016-11" db="EMBL/GenBank/DDBJ databases">
        <authorList>
            <person name="Varghese N."/>
            <person name="Submissions S."/>
        </authorList>
    </citation>
    <scope>NUCLEOTIDE SEQUENCE [LARGE SCALE GENOMIC DNA]</scope>
    <source>
        <strain evidence="3">DSM 29326</strain>
    </source>
</reference>
<dbReference type="STRING" id="366533.SAMN05444339_1179"/>
<name>A0A1M5F441_LOKAT</name>
<keyword evidence="3" id="KW-1185">Reference proteome</keyword>
<dbReference type="SUPFAM" id="SSF52266">
    <property type="entry name" value="SGNH hydrolase"/>
    <property type="match status" value="1"/>
</dbReference>
<dbReference type="RefSeq" id="WP_084114627.1">
    <property type="nucleotide sequence ID" value="NZ_FQUE01000017.1"/>
</dbReference>
<proteinExistence type="predicted"/>
<accession>A0A1M5F441</accession>
<feature type="domain" description="SGNH hydrolase-type esterase" evidence="1">
    <location>
        <begin position="50"/>
        <end position="215"/>
    </location>
</feature>
<dbReference type="EMBL" id="FQUE01000017">
    <property type="protein sequence ID" value="SHF86148.1"/>
    <property type="molecule type" value="Genomic_DNA"/>
</dbReference>
<dbReference type="InterPro" id="IPR051532">
    <property type="entry name" value="Ester_Hydrolysis_Enzymes"/>
</dbReference>
<evidence type="ECO:0000259" key="1">
    <source>
        <dbReference type="Pfam" id="PF13472"/>
    </source>
</evidence>
<evidence type="ECO:0000313" key="3">
    <source>
        <dbReference type="Proteomes" id="UP000183987"/>
    </source>
</evidence>
<dbReference type="Proteomes" id="UP000183987">
    <property type="component" value="Unassembled WGS sequence"/>
</dbReference>
<protein>
    <submittedName>
        <fullName evidence="2">PrsD/PrsE exporter outer membrane protein</fullName>
    </submittedName>
</protein>
<dbReference type="CDD" id="cd00229">
    <property type="entry name" value="SGNH_hydrolase"/>
    <property type="match status" value="1"/>
</dbReference>
<dbReference type="InterPro" id="IPR036514">
    <property type="entry name" value="SGNH_hydro_sf"/>
</dbReference>
<evidence type="ECO:0000313" key="2">
    <source>
        <dbReference type="EMBL" id="SHF86148.1"/>
    </source>
</evidence>
<organism evidence="2 3">
    <name type="scientific">Loktanella atrilutea</name>
    <dbReference type="NCBI Taxonomy" id="366533"/>
    <lineage>
        <taxon>Bacteria</taxon>
        <taxon>Pseudomonadati</taxon>
        <taxon>Pseudomonadota</taxon>
        <taxon>Alphaproteobacteria</taxon>
        <taxon>Rhodobacterales</taxon>
        <taxon>Roseobacteraceae</taxon>
        <taxon>Loktanella</taxon>
    </lineage>
</organism>
<dbReference type="OrthoDB" id="8347806at2"/>
<gene>
    <name evidence="2" type="ORF">SAMN05444339_1179</name>
</gene>